<reference evidence="4 5" key="1">
    <citation type="submission" date="2019-07" db="EMBL/GenBank/DDBJ databases">
        <title>Thalassofilum flectens gen. nov., sp. nov., a novel moderate thermophilic anaerobe from a shallow sea hot spring in Kunashir Island (Russia), representing a new family in the order Bacteroidales, and proposal of Thalassofilacea fam. nov.</title>
        <authorList>
            <person name="Kochetkova T.V."/>
            <person name="Podosokorskaya O.A."/>
            <person name="Novikov A."/>
            <person name="Elcheninov A.G."/>
            <person name="Toshchakov S.V."/>
            <person name="Kublanov I.V."/>
        </authorList>
    </citation>
    <scope>NUCLEOTIDE SEQUENCE [LARGE SCALE GENOMIC DNA]</scope>
    <source>
        <strain evidence="4 5">38-H</strain>
    </source>
</reference>
<dbReference type="SUPFAM" id="SSF53756">
    <property type="entry name" value="UDP-Glycosyltransferase/glycogen phosphorylase"/>
    <property type="match status" value="1"/>
</dbReference>
<dbReference type="PANTHER" id="PTHR46401:SF2">
    <property type="entry name" value="GLYCOSYLTRANSFERASE WBBK-RELATED"/>
    <property type="match status" value="1"/>
</dbReference>
<feature type="domain" description="Glycosyl transferase family 1" evidence="3">
    <location>
        <begin position="225"/>
        <end position="382"/>
    </location>
</feature>
<keyword evidence="1 4" id="KW-0808">Transferase</keyword>
<dbReference type="KEGG" id="ttz:FHG85_08055"/>
<evidence type="ECO:0000256" key="1">
    <source>
        <dbReference type="ARBA" id="ARBA00022679"/>
    </source>
</evidence>
<dbReference type="PANTHER" id="PTHR46401">
    <property type="entry name" value="GLYCOSYLTRANSFERASE WBBK-RELATED"/>
    <property type="match status" value="1"/>
</dbReference>
<keyword evidence="2" id="KW-0472">Membrane</keyword>
<dbReference type="Pfam" id="PF00534">
    <property type="entry name" value="Glycos_transf_1"/>
    <property type="match status" value="1"/>
</dbReference>
<dbReference type="EMBL" id="CP041345">
    <property type="protein sequence ID" value="QKG80216.1"/>
    <property type="molecule type" value="Genomic_DNA"/>
</dbReference>
<dbReference type="GO" id="GO:0016757">
    <property type="term" value="F:glycosyltransferase activity"/>
    <property type="evidence" value="ECO:0007669"/>
    <property type="project" value="InterPro"/>
</dbReference>
<evidence type="ECO:0000259" key="3">
    <source>
        <dbReference type="Pfam" id="PF00534"/>
    </source>
</evidence>
<accession>A0A7D3XMH4</accession>
<organism evidence="4 5">
    <name type="scientific">Tenuifilum thalassicum</name>
    <dbReference type="NCBI Taxonomy" id="2590900"/>
    <lineage>
        <taxon>Bacteria</taxon>
        <taxon>Pseudomonadati</taxon>
        <taxon>Bacteroidota</taxon>
        <taxon>Bacteroidia</taxon>
        <taxon>Bacteroidales</taxon>
        <taxon>Tenuifilaceae</taxon>
        <taxon>Tenuifilum</taxon>
    </lineage>
</organism>
<proteinExistence type="predicted"/>
<protein>
    <submittedName>
        <fullName evidence="4">Glycosyltransferase family 4 protein</fullName>
    </submittedName>
</protein>
<gene>
    <name evidence="4" type="ORF">FHG85_08055</name>
</gene>
<dbReference type="InterPro" id="IPR001296">
    <property type="entry name" value="Glyco_trans_1"/>
</dbReference>
<dbReference type="AlphaFoldDB" id="A0A7D3XMH4"/>
<evidence type="ECO:0000313" key="5">
    <source>
        <dbReference type="Proteomes" id="UP000500961"/>
    </source>
</evidence>
<dbReference type="CDD" id="cd03794">
    <property type="entry name" value="GT4_WbuB-like"/>
    <property type="match status" value="1"/>
</dbReference>
<dbReference type="Proteomes" id="UP000500961">
    <property type="component" value="Chromosome"/>
</dbReference>
<dbReference type="Gene3D" id="3.40.50.2000">
    <property type="entry name" value="Glycogen Phosphorylase B"/>
    <property type="match status" value="2"/>
</dbReference>
<keyword evidence="5" id="KW-1185">Reference proteome</keyword>
<evidence type="ECO:0000313" key="4">
    <source>
        <dbReference type="EMBL" id="QKG80216.1"/>
    </source>
</evidence>
<name>A0A7D3XMH4_9BACT</name>
<feature type="transmembrane region" description="Helical" evidence="2">
    <location>
        <begin position="80"/>
        <end position="100"/>
    </location>
</feature>
<evidence type="ECO:0000256" key="2">
    <source>
        <dbReference type="SAM" id="Phobius"/>
    </source>
</evidence>
<feature type="transmembrane region" description="Helical" evidence="2">
    <location>
        <begin position="106"/>
        <end position="126"/>
    </location>
</feature>
<keyword evidence="2" id="KW-0812">Transmembrane</keyword>
<dbReference type="GO" id="GO:0009103">
    <property type="term" value="P:lipopolysaccharide biosynthetic process"/>
    <property type="evidence" value="ECO:0007669"/>
    <property type="project" value="TreeGrafter"/>
</dbReference>
<sequence>MSQNPMNILLISQVFYPDQVAVSNLFTKLFVRIAETNVYKLDVWCAQPSYTTRKRQPRHLNYKGIEVNYLTSTNFSKNNLYGRIINVLSFSLSVIFKLIFSRSKDLIIVHTTPPFLAILVIALARVKKRKVVYILMDIFPDGLVRLGKASLRNPFIRIWKVLHRKALNSTERIVSIGRDMASWVKDEVPGLPPERLIVIPLWQDEKQISPIEFENNPFVLKYGLKDDFVVQFSGNMGFWNDLETVGRAVAKGPDGVKYVFIGDGIRKKELVSEIGSSAANTLFLPFLSNEEYSYSVTACHCGLVTLRNEALGMGVPSKIFGIMAAGIPVLAIAPKDSEIAQIVLESECGLVVEPGDVDSLLSSIKLLKADPELRVRMGKNARLAFEKKYTVESGARNYLKLFDEVLR</sequence>
<keyword evidence="2" id="KW-1133">Transmembrane helix</keyword>